<dbReference type="OrthoDB" id="28230at2759"/>
<gene>
    <name evidence="1" type="ORF">CTOB1V02_LOCUS12054</name>
</gene>
<organism evidence="1">
    <name type="scientific">Cyprideis torosa</name>
    <dbReference type="NCBI Taxonomy" id="163714"/>
    <lineage>
        <taxon>Eukaryota</taxon>
        <taxon>Metazoa</taxon>
        <taxon>Ecdysozoa</taxon>
        <taxon>Arthropoda</taxon>
        <taxon>Crustacea</taxon>
        <taxon>Oligostraca</taxon>
        <taxon>Ostracoda</taxon>
        <taxon>Podocopa</taxon>
        <taxon>Podocopida</taxon>
        <taxon>Cytherocopina</taxon>
        <taxon>Cytheroidea</taxon>
        <taxon>Cytherideidae</taxon>
        <taxon>Cyprideis</taxon>
    </lineage>
</organism>
<reference evidence="1" key="1">
    <citation type="submission" date="2020-11" db="EMBL/GenBank/DDBJ databases">
        <authorList>
            <person name="Tran Van P."/>
        </authorList>
    </citation>
    <scope>NUCLEOTIDE SEQUENCE</scope>
</reference>
<dbReference type="PANTHER" id="PTHR24416">
    <property type="entry name" value="TYROSINE-PROTEIN KINASE RECEPTOR"/>
    <property type="match status" value="1"/>
</dbReference>
<dbReference type="AlphaFoldDB" id="A0A7R8WLZ5"/>
<dbReference type="GO" id="GO:0007169">
    <property type="term" value="P:cell surface receptor protein tyrosine kinase signaling pathway"/>
    <property type="evidence" value="ECO:0007669"/>
    <property type="project" value="TreeGrafter"/>
</dbReference>
<accession>A0A7R8WLZ5</accession>
<dbReference type="GO" id="GO:0043235">
    <property type="term" value="C:receptor complex"/>
    <property type="evidence" value="ECO:0007669"/>
    <property type="project" value="TreeGrafter"/>
</dbReference>
<dbReference type="SUPFAM" id="SSF56112">
    <property type="entry name" value="Protein kinase-like (PK-like)"/>
    <property type="match status" value="1"/>
</dbReference>
<dbReference type="PANTHER" id="PTHR24416:SF611">
    <property type="entry name" value="TYROSINE-PROTEIN KINASE TRANSMEMBRANE RECEPTOR ROR"/>
    <property type="match status" value="1"/>
</dbReference>
<dbReference type="InterPro" id="IPR000719">
    <property type="entry name" value="Prot_kinase_dom"/>
</dbReference>
<dbReference type="Pfam" id="PF07714">
    <property type="entry name" value="PK_Tyr_Ser-Thr"/>
    <property type="match status" value="1"/>
</dbReference>
<dbReference type="EMBL" id="OB668125">
    <property type="protein sequence ID" value="CAD7234238.1"/>
    <property type="molecule type" value="Genomic_DNA"/>
</dbReference>
<protein>
    <submittedName>
        <fullName evidence="1">Uncharacterized protein</fullName>
    </submittedName>
</protein>
<dbReference type="InterPro" id="IPR050122">
    <property type="entry name" value="RTK"/>
</dbReference>
<dbReference type="Gene3D" id="1.10.510.10">
    <property type="entry name" value="Transferase(Phosphotransferase) domain 1"/>
    <property type="match status" value="1"/>
</dbReference>
<dbReference type="GO" id="GO:0004714">
    <property type="term" value="F:transmembrane receptor protein tyrosine kinase activity"/>
    <property type="evidence" value="ECO:0007669"/>
    <property type="project" value="TreeGrafter"/>
</dbReference>
<dbReference type="GO" id="GO:0005886">
    <property type="term" value="C:plasma membrane"/>
    <property type="evidence" value="ECO:0007669"/>
    <property type="project" value="TreeGrafter"/>
</dbReference>
<dbReference type="PROSITE" id="PS50011">
    <property type="entry name" value="PROTEIN_KINASE_DOM"/>
    <property type="match status" value="1"/>
</dbReference>
<evidence type="ECO:0000313" key="1">
    <source>
        <dbReference type="EMBL" id="CAD7234238.1"/>
    </source>
</evidence>
<dbReference type="InterPro" id="IPR001245">
    <property type="entry name" value="Ser-Thr/Tyr_kinase_cat_dom"/>
</dbReference>
<name>A0A7R8WLZ5_9CRUS</name>
<sequence length="70" mass="7851">MAKLLIRCLYIRGTDCETSHPMFYIHRNLATRNVLIGETSNIKIADFGLADLIRNEGEYVATAAARLPID</sequence>
<dbReference type="GO" id="GO:0005524">
    <property type="term" value="F:ATP binding"/>
    <property type="evidence" value="ECO:0007669"/>
    <property type="project" value="InterPro"/>
</dbReference>
<proteinExistence type="predicted"/>
<dbReference type="InterPro" id="IPR011009">
    <property type="entry name" value="Kinase-like_dom_sf"/>
</dbReference>